<dbReference type="AlphaFoldDB" id="A0A2P4UNV5"/>
<comment type="caution">
    <text evidence="3">The sequence shown here is derived from an EMBL/GenBank/DDBJ whole genome shotgun (WGS) entry which is preliminary data.</text>
</comment>
<feature type="transmembrane region" description="Helical" evidence="2">
    <location>
        <begin position="44"/>
        <end position="63"/>
    </location>
</feature>
<feature type="transmembrane region" description="Helical" evidence="2">
    <location>
        <begin position="103"/>
        <end position="128"/>
    </location>
</feature>
<feature type="transmembrane region" description="Helical" evidence="2">
    <location>
        <begin position="7"/>
        <end position="24"/>
    </location>
</feature>
<evidence type="ECO:0000256" key="2">
    <source>
        <dbReference type="SAM" id="Phobius"/>
    </source>
</evidence>
<keyword evidence="2" id="KW-1133">Transmembrane helix</keyword>
<dbReference type="RefSeq" id="WP_205647973.1">
    <property type="nucleotide sequence ID" value="NZ_MTBP01000001.1"/>
</dbReference>
<keyword evidence="2" id="KW-0812">Transmembrane</keyword>
<proteinExistence type="predicted"/>
<keyword evidence="4" id="KW-1185">Reference proteome</keyword>
<feature type="compositionally biased region" description="Basic and acidic residues" evidence="1">
    <location>
        <begin position="312"/>
        <end position="326"/>
    </location>
</feature>
<evidence type="ECO:0000313" key="3">
    <source>
        <dbReference type="EMBL" id="POM26725.1"/>
    </source>
</evidence>
<keyword evidence="2" id="KW-0472">Membrane</keyword>
<evidence type="ECO:0000256" key="1">
    <source>
        <dbReference type="SAM" id="MobiDB-lite"/>
    </source>
</evidence>
<protein>
    <submittedName>
        <fullName evidence="3">Uncharacterized protein</fullName>
    </submittedName>
</protein>
<sequence>MAVTRTAGAALVGAVFYGGVRVYWNAGHFPGRMSPVGPDLVTISGWGSVALCLAAALAVAATGTRLPRPLVVAAGWGTAAALAGAAAMLLLDVVGGVLPGLGIAFYPVGALSRAACAAAAVLVARTTLLYQRRTRPGRRLLAPLERTPGWAYVAAYAAMGGCLTRIGAQAWVGFDETPLASGVSAALFEAGFLLGGTLLPAALVHRFGRVWPRRVPGAAGRRVPRPLVLWPGAAISAGLVVYFGVMTVQMVGERLRGRNPFPPGDGLDLPETFFWIAVPGYLLWGLGMAVAAFAYARTSAPGERGVSAATTPDRRRAPVNAEDGRRTRPPGRPAAR</sequence>
<dbReference type="EMBL" id="MTBP01000001">
    <property type="protein sequence ID" value="POM26725.1"/>
    <property type="molecule type" value="Genomic_DNA"/>
</dbReference>
<evidence type="ECO:0000313" key="4">
    <source>
        <dbReference type="Proteomes" id="UP000242367"/>
    </source>
</evidence>
<feature type="transmembrane region" description="Helical" evidence="2">
    <location>
        <begin position="272"/>
        <end position="295"/>
    </location>
</feature>
<feature type="transmembrane region" description="Helical" evidence="2">
    <location>
        <begin position="70"/>
        <end position="91"/>
    </location>
</feature>
<reference evidence="3 4" key="1">
    <citation type="journal article" date="2017" name="Chemistry">
        <title>Isolation, Biosynthesis and Chemical Modifications of Rubterolones A-F: Rare Tropolone Alkaloids from Actinomadura sp. 5-2.</title>
        <authorList>
            <person name="Guo H."/>
            <person name="Benndorf R."/>
            <person name="Leichnitz D."/>
            <person name="Klassen J.L."/>
            <person name="Vollmers J."/>
            <person name="Gorls H."/>
            <person name="Steinacker M."/>
            <person name="Weigel C."/>
            <person name="Dahse H.M."/>
            <person name="Kaster A.K."/>
            <person name="de Beer Z.W."/>
            <person name="Poulsen M."/>
            <person name="Beemelmanns C."/>
        </authorList>
    </citation>
    <scope>NUCLEOTIDE SEQUENCE [LARGE SCALE GENOMIC DNA]</scope>
    <source>
        <strain evidence="3 4">5-2</strain>
    </source>
</reference>
<feature type="transmembrane region" description="Helical" evidence="2">
    <location>
        <begin position="227"/>
        <end position="252"/>
    </location>
</feature>
<accession>A0A2P4UNV5</accession>
<feature type="transmembrane region" description="Helical" evidence="2">
    <location>
        <begin position="186"/>
        <end position="207"/>
    </location>
</feature>
<feature type="transmembrane region" description="Helical" evidence="2">
    <location>
        <begin position="149"/>
        <end position="174"/>
    </location>
</feature>
<dbReference type="Proteomes" id="UP000242367">
    <property type="component" value="Unassembled WGS sequence"/>
</dbReference>
<gene>
    <name evidence="3" type="ORF">BTM25_11310</name>
</gene>
<feature type="region of interest" description="Disordered" evidence="1">
    <location>
        <begin position="301"/>
        <end position="336"/>
    </location>
</feature>
<organism evidence="3 4">
    <name type="scientific">Actinomadura rubteroloni</name>
    <dbReference type="NCBI Taxonomy" id="1926885"/>
    <lineage>
        <taxon>Bacteria</taxon>
        <taxon>Bacillati</taxon>
        <taxon>Actinomycetota</taxon>
        <taxon>Actinomycetes</taxon>
        <taxon>Streptosporangiales</taxon>
        <taxon>Thermomonosporaceae</taxon>
        <taxon>Actinomadura</taxon>
    </lineage>
</organism>
<name>A0A2P4UNV5_9ACTN</name>